<dbReference type="EMBL" id="JAASRN010000001">
    <property type="protein sequence ID" value="NIK72645.1"/>
    <property type="molecule type" value="Genomic_DNA"/>
</dbReference>
<evidence type="ECO:0000313" key="8">
    <source>
        <dbReference type="Proteomes" id="UP000537126"/>
    </source>
</evidence>
<evidence type="ECO:0000256" key="5">
    <source>
        <dbReference type="SAM" id="Phobius"/>
    </source>
</evidence>
<evidence type="ECO:0000256" key="3">
    <source>
        <dbReference type="ARBA" id="ARBA00022989"/>
    </source>
</evidence>
<dbReference type="PROSITE" id="PS50234">
    <property type="entry name" value="VWFA"/>
    <property type="match status" value="1"/>
</dbReference>
<reference evidence="7 8" key="1">
    <citation type="submission" date="2020-03" db="EMBL/GenBank/DDBJ databases">
        <title>Genomic Encyclopedia of Type Strains, Phase IV (KMG-IV): sequencing the most valuable type-strain genomes for metagenomic binning, comparative biology and taxonomic classification.</title>
        <authorList>
            <person name="Goeker M."/>
        </authorList>
    </citation>
    <scope>NUCLEOTIDE SEQUENCE [LARGE SCALE GENOMIC DNA]</scope>
    <source>
        <strain evidence="7 8">DSM 5718</strain>
    </source>
</reference>
<evidence type="ECO:0000256" key="4">
    <source>
        <dbReference type="ARBA" id="ARBA00023136"/>
    </source>
</evidence>
<evidence type="ECO:0000259" key="6">
    <source>
        <dbReference type="PROSITE" id="PS50234"/>
    </source>
</evidence>
<name>A0A846MMH3_9BACT</name>
<dbReference type="InterPro" id="IPR050768">
    <property type="entry name" value="UPF0353/GerABKA_families"/>
</dbReference>
<evidence type="ECO:0000256" key="1">
    <source>
        <dbReference type="ARBA" id="ARBA00022475"/>
    </source>
</evidence>
<dbReference type="Pfam" id="PF13519">
    <property type="entry name" value="VWA_2"/>
    <property type="match status" value="1"/>
</dbReference>
<dbReference type="InterPro" id="IPR002035">
    <property type="entry name" value="VWF_A"/>
</dbReference>
<organism evidence="7 8">
    <name type="scientific">Thermonema lapsum</name>
    <dbReference type="NCBI Taxonomy" id="28195"/>
    <lineage>
        <taxon>Bacteria</taxon>
        <taxon>Pseudomonadati</taxon>
        <taxon>Bacteroidota</taxon>
        <taxon>Cytophagia</taxon>
        <taxon>Cytophagales</taxon>
        <taxon>Thermonemataceae</taxon>
        <taxon>Thermonema</taxon>
    </lineage>
</organism>
<comment type="caution">
    <text evidence="7">The sequence shown here is derived from an EMBL/GenBank/DDBJ whole genome shotgun (WGS) entry which is preliminary data.</text>
</comment>
<dbReference type="PANTHER" id="PTHR22550:SF5">
    <property type="entry name" value="LEUCINE ZIPPER PROTEIN 4"/>
    <property type="match status" value="1"/>
</dbReference>
<keyword evidence="3 5" id="KW-1133">Transmembrane helix</keyword>
<accession>A0A846MMH3</accession>
<keyword evidence="4 5" id="KW-0472">Membrane</keyword>
<dbReference type="AlphaFoldDB" id="A0A846MMH3"/>
<keyword evidence="1" id="KW-1003">Cell membrane</keyword>
<dbReference type="PANTHER" id="PTHR22550">
    <property type="entry name" value="SPORE GERMINATION PROTEIN"/>
    <property type="match status" value="1"/>
</dbReference>
<dbReference type="Gene3D" id="3.40.50.410">
    <property type="entry name" value="von Willebrand factor, type A domain"/>
    <property type="match status" value="1"/>
</dbReference>
<proteinExistence type="predicted"/>
<dbReference type="RefSeq" id="WP_166917963.1">
    <property type="nucleotide sequence ID" value="NZ_JAASRN010000001.1"/>
</dbReference>
<evidence type="ECO:0000313" key="7">
    <source>
        <dbReference type="EMBL" id="NIK72645.1"/>
    </source>
</evidence>
<keyword evidence="2 5" id="KW-0812">Transmembrane</keyword>
<feature type="transmembrane region" description="Helical" evidence="5">
    <location>
        <begin position="36"/>
        <end position="54"/>
    </location>
</feature>
<sequence length="358" mass="40634">MLLRQSDWLYTDDWWKLWQWLAPHFLRQVEWAQLGTWWWVVAAFLCSAVFYSLFREEKYTYVLPGHTYHVGTPKESLAMRLAAKAIPFLLLPAIIMLLLALARPQQEKILTEQESEGVSIVLLLDVSPSMNLKDFSPNRLAVMKAVAKDFLKGRQSDEIGIVVFAGDALTLSPLTTDYAHLMQRIDEIDFSILMQRGTAVGTAIAVGVNRLEQAKTKSKVLLILSDGDNTAGTLEPEAAALIAKEYGVKIYSILIGKEGAVLKGNDAFGQPVYVNNTVDPAVMEAIARLTGGKYYRAEDRRALSQVFREINRLEKSPIKLKQVKVVVEYYAIYLRWALVFLLLWYALRFSPWRSWLSD</sequence>
<dbReference type="SUPFAM" id="SSF53300">
    <property type="entry name" value="vWA-like"/>
    <property type="match status" value="1"/>
</dbReference>
<feature type="transmembrane region" description="Helical" evidence="5">
    <location>
        <begin position="81"/>
        <end position="102"/>
    </location>
</feature>
<keyword evidence="8" id="KW-1185">Reference proteome</keyword>
<dbReference type="SMART" id="SM00327">
    <property type="entry name" value="VWA"/>
    <property type="match status" value="1"/>
</dbReference>
<protein>
    <submittedName>
        <fullName evidence="7">Ca-activated chloride channel family protein</fullName>
    </submittedName>
</protein>
<dbReference type="Proteomes" id="UP000537126">
    <property type="component" value="Unassembled WGS sequence"/>
</dbReference>
<feature type="domain" description="VWFA" evidence="6">
    <location>
        <begin position="119"/>
        <end position="310"/>
    </location>
</feature>
<dbReference type="InterPro" id="IPR036465">
    <property type="entry name" value="vWFA_dom_sf"/>
</dbReference>
<feature type="transmembrane region" description="Helical" evidence="5">
    <location>
        <begin position="329"/>
        <end position="347"/>
    </location>
</feature>
<evidence type="ECO:0000256" key="2">
    <source>
        <dbReference type="ARBA" id="ARBA00022692"/>
    </source>
</evidence>
<gene>
    <name evidence="7" type="ORF">FHS56_000131</name>
</gene>